<gene>
    <name evidence="2" type="ORF">PS624_03816</name>
</gene>
<name>A0A5E6VCZ7_PSEFL</name>
<organism evidence="2 3">
    <name type="scientific">Pseudomonas fluorescens</name>
    <dbReference type="NCBI Taxonomy" id="294"/>
    <lineage>
        <taxon>Bacteria</taxon>
        <taxon>Pseudomonadati</taxon>
        <taxon>Pseudomonadota</taxon>
        <taxon>Gammaproteobacteria</taxon>
        <taxon>Pseudomonadales</taxon>
        <taxon>Pseudomonadaceae</taxon>
        <taxon>Pseudomonas</taxon>
    </lineage>
</organism>
<accession>A0A5E6VCZ7</accession>
<dbReference type="Proteomes" id="UP000326241">
    <property type="component" value="Unassembled WGS sequence"/>
</dbReference>
<dbReference type="PROSITE" id="PS51257">
    <property type="entry name" value="PROKAR_LIPOPROTEIN"/>
    <property type="match status" value="1"/>
</dbReference>
<feature type="signal peptide" evidence="1">
    <location>
        <begin position="1"/>
        <end position="25"/>
    </location>
</feature>
<evidence type="ECO:0000313" key="3">
    <source>
        <dbReference type="Proteomes" id="UP000326241"/>
    </source>
</evidence>
<dbReference type="EMBL" id="CABVGZ010000044">
    <property type="protein sequence ID" value="VVN10749.1"/>
    <property type="molecule type" value="Genomic_DNA"/>
</dbReference>
<dbReference type="RefSeq" id="WP_150775670.1">
    <property type="nucleotide sequence ID" value="NZ_CABVGZ010000044.1"/>
</dbReference>
<dbReference type="AlphaFoldDB" id="A0A5E6VCZ7"/>
<protein>
    <recommendedName>
        <fullName evidence="4">Lipoprotein</fullName>
    </recommendedName>
</protein>
<evidence type="ECO:0000256" key="1">
    <source>
        <dbReference type="SAM" id="SignalP"/>
    </source>
</evidence>
<feature type="chain" id="PRO_5022881440" description="Lipoprotein" evidence="1">
    <location>
        <begin position="26"/>
        <end position="410"/>
    </location>
</feature>
<reference evidence="2 3" key="1">
    <citation type="submission" date="2019-09" db="EMBL/GenBank/DDBJ databases">
        <authorList>
            <person name="Chandra G."/>
            <person name="Truman W A."/>
        </authorList>
    </citation>
    <scope>NUCLEOTIDE SEQUENCE [LARGE SCALE GENOMIC DNA]</scope>
    <source>
        <strain evidence="2">PS624</strain>
    </source>
</reference>
<proteinExistence type="predicted"/>
<evidence type="ECO:0008006" key="4">
    <source>
        <dbReference type="Google" id="ProtNLM"/>
    </source>
</evidence>
<keyword evidence="1" id="KW-0732">Signal</keyword>
<evidence type="ECO:0000313" key="2">
    <source>
        <dbReference type="EMBL" id="VVN10749.1"/>
    </source>
</evidence>
<sequence length="410" mass="44111" precursor="true">MSAKRYVLGSILVILSGCSSSPAPMSTTTKDTDRGYQMRVAFLPGSNCPVTRGQEEESGVFAAAGIAIAAEVAGKIVDSAVDALGDYLSKDQAISYRDNSRMDGFAKADKQGKITSNNKETCMIIAIAQDFGKTPDGEFGSFFSDESLKSASNSINKATGINGPLALYLEARIIFSGEEGNTPTAFTFVPAYWYYPKFITPNSWRFGSERDVLLRAELSLPGQTANFGLLELQWNSVKSGSISTDSVLSKKLPWSPLPEGLSEAATKVTTDSMKTILPINVKAIFTETAKPYVLLKYTGDALKNQKTALNTATQDTVTQALSQQARIVARQAAVVDVEKKYTDYTTAYDTAAASYDVYENANGSAKNKALVQARLAYKKLDNSRAILRATYSNAGIGSFESLPALTPLPN</sequence>